<dbReference type="InterPro" id="IPR011701">
    <property type="entry name" value="MFS"/>
</dbReference>
<proteinExistence type="predicted"/>
<feature type="transmembrane region" description="Helical" evidence="7">
    <location>
        <begin position="337"/>
        <end position="358"/>
    </location>
</feature>
<evidence type="ECO:0000256" key="5">
    <source>
        <dbReference type="ARBA" id="ARBA00022989"/>
    </source>
</evidence>
<evidence type="ECO:0000256" key="4">
    <source>
        <dbReference type="ARBA" id="ARBA00022692"/>
    </source>
</evidence>
<feature type="transmembrane region" description="Helical" evidence="7">
    <location>
        <begin position="406"/>
        <end position="429"/>
    </location>
</feature>
<feature type="transmembrane region" description="Helical" evidence="7">
    <location>
        <begin position="58"/>
        <end position="78"/>
    </location>
</feature>
<keyword evidence="4 7" id="KW-0812">Transmembrane</keyword>
<dbReference type="PANTHER" id="PTHR42718:SF46">
    <property type="entry name" value="BLR6921 PROTEIN"/>
    <property type="match status" value="1"/>
</dbReference>
<dbReference type="AlphaFoldDB" id="A0A810N201"/>
<dbReference type="PROSITE" id="PS50850">
    <property type="entry name" value="MFS"/>
    <property type="match status" value="1"/>
</dbReference>
<dbReference type="InterPro" id="IPR036259">
    <property type="entry name" value="MFS_trans_sf"/>
</dbReference>
<keyword evidence="10" id="KW-1185">Reference proteome</keyword>
<feature type="transmembrane region" description="Helical" evidence="7">
    <location>
        <begin position="441"/>
        <end position="465"/>
    </location>
</feature>
<organism evidence="9 10">
    <name type="scientific">Polymorphospora rubra</name>
    <dbReference type="NCBI Taxonomy" id="338584"/>
    <lineage>
        <taxon>Bacteria</taxon>
        <taxon>Bacillati</taxon>
        <taxon>Actinomycetota</taxon>
        <taxon>Actinomycetes</taxon>
        <taxon>Micromonosporales</taxon>
        <taxon>Micromonosporaceae</taxon>
        <taxon>Polymorphospora</taxon>
    </lineage>
</organism>
<dbReference type="RefSeq" id="WP_246567481.1">
    <property type="nucleotide sequence ID" value="NZ_AP023359.1"/>
</dbReference>
<evidence type="ECO:0000256" key="3">
    <source>
        <dbReference type="ARBA" id="ARBA00022475"/>
    </source>
</evidence>
<feature type="transmembrane region" description="Helical" evidence="7">
    <location>
        <begin position="118"/>
        <end position="137"/>
    </location>
</feature>
<dbReference type="GO" id="GO:0022857">
    <property type="term" value="F:transmembrane transporter activity"/>
    <property type="evidence" value="ECO:0007669"/>
    <property type="project" value="InterPro"/>
</dbReference>
<feature type="transmembrane region" description="Helical" evidence="7">
    <location>
        <begin position="209"/>
        <end position="230"/>
    </location>
</feature>
<evidence type="ECO:0000256" key="1">
    <source>
        <dbReference type="ARBA" id="ARBA00004651"/>
    </source>
</evidence>
<dbReference type="GO" id="GO:0005886">
    <property type="term" value="C:plasma membrane"/>
    <property type="evidence" value="ECO:0007669"/>
    <property type="project" value="UniProtKB-SubCell"/>
</dbReference>
<evidence type="ECO:0000256" key="2">
    <source>
        <dbReference type="ARBA" id="ARBA00022448"/>
    </source>
</evidence>
<dbReference type="Pfam" id="PF07690">
    <property type="entry name" value="MFS_1"/>
    <property type="match status" value="1"/>
</dbReference>
<gene>
    <name evidence="9" type="ORF">Prubr_44930</name>
</gene>
<keyword evidence="5 7" id="KW-1133">Transmembrane helix</keyword>
<evidence type="ECO:0000313" key="9">
    <source>
        <dbReference type="EMBL" id="BCJ67472.1"/>
    </source>
</evidence>
<dbReference type="KEGG" id="pry:Prubr_44930"/>
<keyword evidence="3" id="KW-1003">Cell membrane</keyword>
<dbReference type="EMBL" id="AP023359">
    <property type="protein sequence ID" value="BCJ67472.1"/>
    <property type="molecule type" value="Genomic_DNA"/>
</dbReference>
<name>A0A810N201_9ACTN</name>
<keyword evidence="6 7" id="KW-0472">Membrane</keyword>
<evidence type="ECO:0000259" key="8">
    <source>
        <dbReference type="PROSITE" id="PS50850"/>
    </source>
</evidence>
<dbReference type="Gene3D" id="1.20.1250.20">
    <property type="entry name" value="MFS general substrate transporter like domains"/>
    <property type="match status" value="1"/>
</dbReference>
<keyword evidence="2" id="KW-0813">Transport</keyword>
<feature type="transmembrane region" description="Helical" evidence="7">
    <location>
        <begin position="24"/>
        <end position="46"/>
    </location>
</feature>
<dbReference type="CDD" id="cd17321">
    <property type="entry name" value="MFS_MMR_MDR_like"/>
    <property type="match status" value="1"/>
</dbReference>
<accession>A0A810N201</accession>
<feature type="transmembrane region" description="Helical" evidence="7">
    <location>
        <begin position="149"/>
        <end position="171"/>
    </location>
</feature>
<reference evidence="9" key="1">
    <citation type="submission" date="2020-08" db="EMBL/GenBank/DDBJ databases">
        <title>Whole genome shotgun sequence of Polymorphospora rubra NBRC 101157.</title>
        <authorList>
            <person name="Komaki H."/>
            <person name="Tamura T."/>
        </authorList>
    </citation>
    <scope>NUCLEOTIDE SEQUENCE</scope>
    <source>
        <strain evidence="9">NBRC 101157</strain>
    </source>
</reference>
<evidence type="ECO:0000256" key="6">
    <source>
        <dbReference type="ARBA" id="ARBA00023136"/>
    </source>
</evidence>
<protein>
    <submittedName>
        <fullName evidence="9">MFS transporter</fullName>
    </submittedName>
</protein>
<sequence length="479" mass="49795">MSAVQASLPDGGTDRLGRRGRGMLIVLCGAIFLEGIDASMMNVALPSMQDDLDMSPSTAQWVVSAYILGYGGFMLLGGRVADLVGRRRTFLFWLVVFLAFSGLGGLATTPWVLILSRFVTGVAAGFLTPAGLSLITTNFAEGPRRTRALLIYAGIASGGFSFGLVLGGLLTAADWRWVFFAPVILTAVVLAGAVRLIPPDRRPERSPHGFDVAGAVAVTAAMLLVVYAVVRAAEVPVAETVVVGAAGIVALVAFVVIEHRSAAPLIRLGVLRSGALVRANLAAILYGGAFFGFVLITTLYLQQVRGWSPIQTGLAVLAVSIDAILSPTLTPHLVRRFGNARVIFGGFLLAVLAYALFLRIDVDWTYAAILPTVFLLGLSFSLVYGPLTITATAGIAGKDQGLAGGLFNTSFQFGAALGLAVVTAVSIAVAGTDTSRAGLLAGYRAALVVPVVAVVLGTVVAALGLSANRRRDEVPTRGA</sequence>
<feature type="transmembrane region" description="Helical" evidence="7">
    <location>
        <begin position="364"/>
        <end position="385"/>
    </location>
</feature>
<feature type="transmembrane region" description="Helical" evidence="7">
    <location>
        <begin position="90"/>
        <end position="112"/>
    </location>
</feature>
<dbReference type="PANTHER" id="PTHR42718">
    <property type="entry name" value="MAJOR FACILITATOR SUPERFAMILY MULTIDRUG TRANSPORTER MFSC"/>
    <property type="match status" value="1"/>
</dbReference>
<dbReference type="Proteomes" id="UP000680866">
    <property type="component" value="Chromosome"/>
</dbReference>
<feature type="transmembrane region" description="Helical" evidence="7">
    <location>
        <begin position="236"/>
        <end position="257"/>
    </location>
</feature>
<feature type="domain" description="Major facilitator superfamily (MFS) profile" evidence="8">
    <location>
        <begin position="23"/>
        <end position="469"/>
    </location>
</feature>
<dbReference type="Gene3D" id="1.20.1720.10">
    <property type="entry name" value="Multidrug resistance protein D"/>
    <property type="match status" value="1"/>
</dbReference>
<evidence type="ECO:0000313" key="10">
    <source>
        <dbReference type="Proteomes" id="UP000680866"/>
    </source>
</evidence>
<dbReference type="InterPro" id="IPR020846">
    <property type="entry name" value="MFS_dom"/>
</dbReference>
<feature type="transmembrane region" description="Helical" evidence="7">
    <location>
        <begin position="277"/>
        <end position="301"/>
    </location>
</feature>
<comment type="subcellular location">
    <subcellularLocation>
        <location evidence="1">Cell membrane</location>
        <topology evidence="1">Multi-pass membrane protein</topology>
    </subcellularLocation>
</comment>
<evidence type="ECO:0000256" key="7">
    <source>
        <dbReference type="SAM" id="Phobius"/>
    </source>
</evidence>
<dbReference type="SUPFAM" id="SSF103473">
    <property type="entry name" value="MFS general substrate transporter"/>
    <property type="match status" value="1"/>
</dbReference>
<feature type="transmembrane region" description="Helical" evidence="7">
    <location>
        <begin position="177"/>
        <end position="197"/>
    </location>
</feature>